<sequence>MRNEHVKIGIYLINTQMKTEKIILTEINNLKTQLKKVMTEASTLEVMIREMESSLCGVDNNRACGNEPLLPMSLDFPEMRNLLDRLSEAGILGASYALRNQSWTQRSVIVAFLSGKVQRMCMWKPFAELWHCDKGALQSAYQKHCDTKAAMLYYKKLERIVG</sequence>
<proteinExistence type="predicted"/>
<organism evidence="1 2">
    <name type="scientific">Segatella copri</name>
    <dbReference type="NCBI Taxonomy" id="165179"/>
    <lineage>
        <taxon>Bacteria</taxon>
        <taxon>Pseudomonadati</taxon>
        <taxon>Bacteroidota</taxon>
        <taxon>Bacteroidia</taxon>
        <taxon>Bacteroidales</taxon>
        <taxon>Prevotellaceae</taxon>
        <taxon>Segatella</taxon>
    </lineage>
</organism>
<dbReference type="EMBL" id="QRNN01000019">
    <property type="protein sequence ID" value="RHK48744.1"/>
    <property type="molecule type" value="Genomic_DNA"/>
</dbReference>
<reference evidence="1 2" key="1">
    <citation type="submission" date="2018-08" db="EMBL/GenBank/DDBJ databases">
        <title>A genome reference for cultivated species of the human gut microbiota.</title>
        <authorList>
            <person name="Zou Y."/>
            <person name="Xue W."/>
            <person name="Luo G."/>
        </authorList>
    </citation>
    <scope>NUCLEOTIDE SEQUENCE [LARGE SCALE GENOMIC DNA]</scope>
    <source>
        <strain evidence="1 2">AF43-2</strain>
    </source>
</reference>
<gene>
    <name evidence="1" type="ORF">DW064_06700</name>
</gene>
<comment type="caution">
    <text evidence="1">The sequence shown here is derived from an EMBL/GenBank/DDBJ whole genome shotgun (WGS) entry which is preliminary data.</text>
</comment>
<name>A0AA92WLR2_9BACT</name>
<evidence type="ECO:0000313" key="1">
    <source>
        <dbReference type="EMBL" id="RHK48744.1"/>
    </source>
</evidence>
<evidence type="ECO:0000313" key="2">
    <source>
        <dbReference type="Proteomes" id="UP000284562"/>
    </source>
</evidence>
<accession>A0AA92WLR2</accession>
<dbReference type="Proteomes" id="UP000284562">
    <property type="component" value="Unassembled WGS sequence"/>
</dbReference>
<protein>
    <submittedName>
        <fullName evidence="1">Uncharacterized protein</fullName>
    </submittedName>
</protein>
<dbReference type="AlphaFoldDB" id="A0AA92WLR2"/>